<proteinExistence type="predicted"/>
<gene>
    <name evidence="1" type="ORF">SAMN05421578_1023</name>
</gene>
<comment type="caution">
    <text evidence="1">The sequence shown here is derived from an EMBL/GenBank/DDBJ whole genome shotgun (WGS) entry which is preliminary data.</text>
</comment>
<keyword evidence="2" id="KW-1185">Reference proteome</keyword>
<name>A0ABY1JLX0_9BACL</name>
<accession>A0ABY1JLX0</accession>
<evidence type="ECO:0000313" key="1">
    <source>
        <dbReference type="EMBL" id="SIQ44127.1"/>
    </source>
</evidence>
<evidence type="ECO:0000313" key="2">
    <source>
        <dbReference type="Proteomes" id="UP000186666"/>
    </source>
</evidence>
<dbReference type="RefSeq" id="WP_068592742.1">
    <property type="nucleotide sequence ID" value="NZ_FTNK01000002.1"/>
</dbReference>
<protein>
    <submittedName>
        <fullName evidence="1">Uncharacterized protein</fullName>
    </submittedName>
</protein>
<organism evidence="1 2">
    <name type="scientific">Paenibacillus macquariensis</name>
    <dbReference type="NCBI Taxonomy" id="948756"/>
    <lineage>
        <taxon>Bacteria</taxon>
        <taxon>Bacillati</taxon>
        <taxon>Bacillota</taxon>
        <taxon>Bacilli</taxon>
        <taxon>Bacillales</taxon>
        <taxon>Paenibacillaceae</taxon>
        <taxon>Paenibacillus</taxon>
    </lineage>
</organism>
<reference evidence="1 2" key="1">
    <citation type="submission" date="2017-01" db="EMBL/GenBank/DDBJ databases">
        <authorList>
            <person name="Varghese N."/>
            <person name="Submissions S."/>
        </authorList>
    </citation>
    <scope>NUCLEOTIDE SEQUENCE [LARGE SCALE GENOMIC DNA]</scope>
    <source>
        <strain evidence="1 2">ATCC 23464</strain>
    </source>
</reference>
<dbReference type="EMBL" id="FTNK01000002">
    <property type="protein sequence ID" value="SIQ44127.1"/>
    <property type="molecule type" value="Genomic_DNA"/>
</dbReference>
<sequence length="88" mass="9962">MEDRYTKLDPTKPTFTVEEIIGISNEEDMPISLGMRRETVEATNGKADGHRSYSMVVMDTYVAVYVYYREDIVAAILVDPSPVVQTNQ</sequence>
<dbReference type="Proteomes" id="UP000186666">
    <property type="component" value="Unassembled WGS sequence"/>
</dbReference>